<feature type="domain" description="ABC transmembrane type-1" evidence="10">
    <location>
        <begin position="19"/>
        <end position="207"/>
    </location>
</feature>
<name>A0A853FY17_9BURK</name>
<protein>
    <submittedName>
        <fullName evidence="11">Amino acid ABC transporter permease</fullName>
    </submittedName>
</protein>
<evidence type="ECO:0000256" key="6">
    <source>
        <dbReference type="ARBA" id="ARBA00022970"/>
    </source>
</evidence>
<keyword evidence="3 9" id="KW-0813">Transport</keyword>
<reference evidence="11 12" key="1">
    <citation type="submission" date="2020-07" db="EMBL/GenBank/DDBJ databases">
        <title>Taxonomic revisions and descriptions of new bacterial species based on genomic comparisons in the high-G+C-content subgroup of the family Alcaligenaceae.</title>
        <authorList>
            <person name="Szabo A."/>
            <person name="Felfoldi T."/>
        </authorList>
    </citation>
    <scope>NUCLEOTIDE SEQUENCE [LARGE SCALE GENOMIC DNA]</scope>
    <source>
        <strain evidence="11 12">LMG 24012</strain>
    </source>
</reference>
<evidence type="ECO:0000256" key="7">
    <source>
        <dbReference type="ARBA" id="ARBA00022989"/>
    </source>
</evidence>
<comment type="similarity">
    <text evidence="2">Belongs to the binding-protein-dependent transport system permease family. HisMQ subfamily.</text>
</comment>
<comment type="subcellular location">
    <subcellularLocation>
        <location evidence="1">Cell inner membrane</location>
        <topology evidence="1">Multi-pass membrane protein</topology>
    </subcellularLocation>
    <subcellularLocation>
        <location evidence="9">Cell membrane</location>
        <topology evidence="9">Multi-pass membrane protein</topology>
    </subcellularLocation>
</comment>
<keyword evidence="8 9" id="KW-0472">Membrane</keyword>
<organism evidence="11 12">
    <name type="scientific">Parapusillimonas granuli</name>
    <dbReference type="NCBI Taxonomy" id="380911"/>
    <lineage>
        <taxon>Bacteria</taxon>
        <taxon>Pseudomonadati</taxon>
        <taxon>Pseudomonadota</taxon>
        <taxon>Betaproteobacteria</taxon>
        <taxon>Burkholderiales</taxon>
        <taxon>Alcaligenaceae</taxon>
        <taxon>Parapusillimonas</taxon>
    </lineage>
</organism>
<dbReference type="GO" id="GO:0022857">
    <property type="term" value="F:transmembrane transporter activity"/>
    <property type="evidence" value="ECO:0007669"/>
    <property type="project" value="InterPro"/>
</dbReference>
<dbReference type="Pfam" id="PF00528">
    <property type="entry name" value="BPD_transp_1"/>
    <property type="match status" value="1"/>
</dbReference>
<keyword evidence="5 9" id="KW-0812">Transmembrane</keyword>
<keyword evidence="7 9" id="KW-1133">Transmembrane helix</keyword>
<sequence length="217" mass="23434">MSLDPAFFQRILATLSEGLFTTLALAALAISLSALWGVPLVMGLLSRSRLLSRLTGAYIEVVRNTPVLVQMFFIFFGSGTLGYPLSGFATGLIAMVLQNGAYIAEIYRGGIQSIPGQQTEGGLALGLTPLRAFRIVVLPQALRKVIPPLSNQGILIIKDTSLVATISVAELTFHARMLADRTAAVFEIFFTLAAFYLIITAVFGGAMRLLERRIRIA</sequence>
<dbReference type="NCBIfam" id="TIGR01726">
    <property type="entry name" value="HEQRo_perm_3TM"/>
    <property type="match status" value="1"/>
</dbReference>
<evidence type="ECO:0000313" key="12">
    <source>
        <dbReference type="Proteomes" id="UP000559809"/>
    </source>
</evidence>
<dbReference type="InterPro" id="IPR010065">
    <property type="entry name" value="AA_ABC_transptr_permease_3TM"/>
</dbReference>
<dbReference type="InterPro" id="IPR035906">
    <property type="entry name" value="MetI-like_sf"/>
</dbReference>
<dbReference type="GO" id="GO:0043190">
    <property type="term" value="C:ATP-binding cassette (ABC) transporter complex"/>
    <property type="evidence" value="ECO:0007669"/>
    <property type="project" value="InterPro"/>
</dbReference>
<dbReference type="PROSITE" id="PS50928">
    <property type="entry name" value="ABC_TM1"/>
    <property type="match status" value="1"/>
</dbReference>
<dbReference type="EMBL" id="JACCEM010000005">
    <property type="protein sequence ID" value="NYT49768.1"/>
    <property type="molecule type" value="Genomic_DNA"/>
</dbReference>
<evidence type="ECO:0000256" key="8">
    <source>
        <dbReference type="ARBA" id="ARBA00023136"/>
    </source>
</evidence>
<evidence type="ECO:0000256" key="1">
    <source>
        <dbReference type="ARBA" id="ARBA00004429"/>
    </source>
</evidence>
<dbReference type="PANTHER" id="PTHR30614">
    <property type="entry name" value="MEMBRANE COMPONENT OF AMINO ACID ABC TRANSPORTER"/>
    <property type="match status" value="1"/>
</dbReference>
<evidence type="ECO:0000256" key="5">
    <source>
        <dbReference type="ARBA" id="ARBA00022692"/>
    </source>
</evidence>
<dbReference type="Gene3D" id="1.10.3720.10">
    <property type="entry name" value="MetI-like"/>
    <property type="match status" value="1"/>
</dbReference>
<feature type="transmembrane region" description="Helical" evidence="9">
    <location>
        <begin position="20"/>
        <end position="45"/>
    </location>
</feature>
<keyword evidence="12" id="KW-1185">Reference proteome</keyword>
<dbReference type="AlphaFoldDB" id="A0A853FY17"/>
<comment type="caution">
    <text evidence="11">The sequence shown here is derived from an EMBL/GenBank/DDBJ whole genome shotgun (WGS) entry which is preliminary data.</text>
</comment>
<gene>
    <name evidence="11" type="ORF">H0A72_10665</name>
</gene>
<feature type="transmembrane region" description="Helical" evidence="9">
    <location>
        <begin position="188"/>
        <end position="210"/>
    </location>
</feature>
<evidence type="ECO:0000313" key="11">
    <source>
        <dbReference type="EMBL" id="NYT49768.1"/>
    </source>
</evidence>
<keyword evidence="6" id="KW-0029">Amino-acid transport</keyword>
<dbReference type="Proteomes" id="UP000559809">
    <property type="component" value="Unassembled WGS sequence"/>
</dbReference>
<dbReference type="SUPFAM" id="SSF161098">
    <property type="entry name" value="MetI-like"/>
    <property type="match status" value="1"/>
</dbReference>
<feature type="transmembrane region" description="Helical" evidence="9">
    <location>
        <begin position="66"/>
        <end position="85"/>
    </location>
</feature>
<dbReference type="PANTHER" id="PTHR30614:SF0">
    <property type="entry name" value="L-CYSTINE TRANSPORT SYSTEM PERMEASE PROTEIN TCYL"/>
    <property type="match status" value="1"/>
</dbReference>
<evidence type="ECO:0000256" key="3">
    <source>
        <dbReference type="ARBA" id="ARBA00022448"/>
    </source>
</evidence>
<keyword evidence="4" id="KW-1003">Cell membrane</keyword>
<dbReference type="InterPro" id="IPR000515">
    <property type="entry name" value="MetI-like"/>
</dbReference>
<dbReference type="GO" id="GO:0006865">
    <property type="term" value="P:amino acid transport"/>
    <property type="evidence" value="ECO:0007669"/>
    <property type="project" value="UniProtKB-KW"/>
</dbReference>
<dbReference type="CDD" id="cd06261">
    <property type="entry name" value="TM_PBP2"/>
    <property type="match status" value="1"/>
</dbReference>
<evidence type="ECO:0000256" key="2">
    <source>
        <dbReference type="ARBA" id="ARBA00010072"/>
    </source>
</evidence>
<dbReference type="RefSeq" id="WP_180155075.1">
    <property type="nucleotide sequence ID" value="NZ_JACCEM010000005.1"/>
</dbReference>
<evidence type="ECO:0000259" key="10">
    <source>
        <dbReference type="PROSITE" id="PS50928"/>
    </source>
</evidence>
<dbReference type="InterPro" id="IPR043429">
    <property type="entry name" value="ArtM/GltK/GlnP/TcyL/YhdX-like"/>
</dbReference>
<evidence type="ECO:0000256" key="4">
    <source>
        <dbReference type="ARBA" id="ARBA00022475"/>
    </source>
</evidence>
<proteinExistence type="inferred from homology"/>
<evidence type="ECO:0000256" key="9">
    <source>
        <dbReference type="RuleBase" id="RU363032"/>
    </source>
</evidence>
<accession>A0A853FY17</accession>